<reference evidence="2 3" key="1">
    <citation type="submission" date="2021-06" db="EMBL/GenBank/DDBJ databases">
        <title>Caerostris extrusa draft genome.</title>
        <authorList>
            <person name="Kono N."/>
            <person name="Arakawa K."/>
        </authorList>
    </citation>
    <scope>NUCLEOTIDE SEQUENCE [LARGE SCALE GENOMIC DNA]</scope>
</reference>
<feature type="compositionally biased region" description="Polar residues" evidence="1">
    <location>
        <begin position="32"/>
        <end position="43"/>
    </location>
</feature>
<organism evidence="2 3">
    <name type="scientific">Caerostris extrusa</name>
    <name type="common">Bark spider</name>
    <name type="synonym">Caerostris bankana</name>
    <dbReference type="NCBI Taxonomy" id="172846"/>
    <lineage>
        <taxon>Eukaryota</taxon>
        <taxon>Metazoa</taxon>
        <taxon>Ecdysozoa</taxon>
        <taxon>Arthropoda</taxon>
        <taxon>Chelicerata</taxon>
        <taxon>Arachnida</taxon>
        <taxon>Araneae</taxon>
        <taxon>Araneomorphae</taxon>
        <taxon>Entelegynae</taxon>
        <taxon>Araneoidea</taxon>
        <taxon>Araneidae</taxon>
        <taxon>Caerostris</taxon>
    </lineage>
</organism>
<gene>
    <name evidence="2" type="primary">AVEN_64136_1</name>
    <name evidence="2" type="ORF">CEXT_632161</name>
</gene>
<name>A0AAV4Y7D3_CAEEX</name>
<evidence type="ECO:0000313" key="3">
    <source>
        <dbReference type="Proteomes" id="UP001054945"/>
    </source>
</evidence>
<evidence type="ECO:0000313" key="2">
    <source>
        <dbReference type="EMBL" id="GIZ02047.1"/>
    </source>
</evidence>
<protein>
    <submittedName>
        <fullName evidence="2">RNase H domain-containing protein</fullName>
    </submittedName>
</protein>
<feature type="non-terminal residue" evidence="2">
    <location>
        <position position="1"/>
    </location>
</feature>
<accession>A0AAV4Y7D3</accession>
<keyword evidence="3" id="KW-1185">Reference proteome</keyword>
<dbReference type="Proteomes" id="UP001054945">
    <property type="component" value="Unassembled WGS sequence"/>
</dbReference>
<dbReference type="EMBL" id="BPLR01001389">
    <property type="protein sequence ID" value="GIZ02047.1"/>
    <property type="molecule type" value="Genomic_DNA"/>
</dbReference>
<comment type="caution">
    <text evidence="2">The sequence shown here is derived from an EMBL/GenBank/DDBJ whole genome shotgun (WGS) entry which is preliminary data.</text>
</comment>
<sequence>KHVSFDNGSLVRNNTVAGPRGLGRFLGVGPAATSTPLSSQRRTFSPPPGGTDLRNLLDGFVTARPPLNSAIDPHQVASQYEISGYQRM</sequence>
<evidence type="ECO:0000256" key="1">
    <source>
        <dbReference type="SAM" id="MobiDB-lite"/>
    </source>
</evidence>
<proteinExistence type="predicted"/>
<dbReference type="AlphaFoldDB" id="A0AAV4Y7D3"/>
<feature type="region of interest" description="Disordered" evidence="1">
    <location>
        <begin position="27"/>
        <end position="51"/>
    </location>
</feature>